<keyword evidence="2" id="KW-1185">Reference proteome</keyword>
<evidence type="ECO:0000313" key="2">
    <source>
        <dbReference type="Proteomes" id="UP000489600"/>
    </source>
</evidence>
<dbReference type="Proteomes" id="UP000489600">
    <property type="component" value="Unassembled WGS sequence"/>
</dbReference>
<reference evidence="1" key="1">
    <citation type="submission" date="2019-07" db="EMBL/GenBank/DDBJ databases">
        <authorList>
            <person name="Dittberner H."/>
        </authorList>
    </citation>
    <scope>NUCLEOTIDE SEQUENCE [LARGE SCALE GENOMIC DNA]</scope>
</reference>
<dbReference type="AlphaFoldDB" id="A0A565C1B6"/>
<dbReference type="EMBL" id="CABITT030000006">
    <property type="protein sequence ID" value="VVB07385.1"/>
    <property type="molecule type" value="Genomic_DNA"/>
</dbReference>
<sequence length="73" mass="8626">MELRTSYRFDDRITKQASEDIQKRVQWRFSIEYGSLRTPQATATTTETEARETNTTTSDIKMVDNYVHVYVML</sequence>
<evidence type="ECO:0000313" key="1">
    <source>
        <dbReference type="EMBL" id="VVB07385.1"/>
    </source>
</evidence>
<organism evidence="1 2">
    <name type="scientific">Arabis nemorensis</name>
    <dbReference type="NCBI Taxonomy" id="586526"/>
    <lineage>
        <taxon>Eukaryota</taxon>
        <taxon>Viridiplantae</taxon>
        <taxon>Streptophyta</taxon>
        <taxon>Embryophyta</taxon>
        <taxon>Tracheophyta</taxon>
        <taxon>Spermatophyta</taxon>
        <taxon>Magnoliopsida</taxon>
        <taxon>eudicotyledons</taxon>
        <taxon>Gunneridae</taxon>
        <taxon>Pentapetalae</taxon>
        <taxon>rosids</taxon>
        <taxon>malvids</taxon>
        <taxon>Brassicales</taxon>
        <taxon>Brassicaceae</taxon>
        <taxon>Arabideae</taxon>
        <taxon>Arabis</taxon>
    </lineage>
</organism>
<name>A0A565C1B6_9BRAS</name>
<proteinExistence type="predicted"/>
<gene>
    <name evidence="1" type="ORF">ANE_LOCUS17829</name>
</gene>
<protein>
    <submittedName>
        <fullName evidence="1">Uncharacterized protein</fullName>
    </submittedName>
</protein>
<comment type="caution">
    <text evidence="1">The sequence shown here is derived from an EMBL/GenBank/DDBJ whole genome shotgun (WGS) entry which is preliminary data.</text>
</comment>
<accession>A0A565C1B6</accession>